<keyword evidence="2" id="KW-0378">Hydrolase</keyword>
<evidence type="ECO:0000313" key="3">
    <source>
        <dbReference type="Proteomes" id="UP001314903"/>
    </source>
</evidence>
<sequence>MYPFFYDSTMIILIPAIILAMYAQSKVKSTYAKYVRIPSKKGYTGADAARAILDKNGLSDVNIQHIGGVLSDHYDPRTRVLRLSDQVYRGTSIASSAIAAHEVGHAIQHAKSYAPLIFRNAIVPVVNFASNLSWFFIMAGLIFAGMQSLLDIGIILFTGAVIFQIVTLPVEFNASSRALSELESVGVLTREEIPQSKKVLNAAALTYVAATATAVAQLIRLLLIRDRRR</sequence>
<comment type="caution">
    <text evidence="2">The sequence shown here is derived from an EMBL/GenBank/DDBJ whole genome shotgun (WGS) entry which is preliminary data.</text>
</comment>
<accession>A0ABS4KFV5</accession>
<reference evidence="2 3" key="1">
    <citation type="submission" date="2021-03" db="EMBL/GenBank/DDBJ databases">
        <title>Genomic Encyclopedia of Type Strains, Phase IV (KMG-IV): sequencing the most valuable type-strain genomes for metagenomic binning, comparative biology and taxonomic classification.</title>
        <authorList>
            <person name="Goeker M."/>
        </authorList>
    </citation>
    <scope>NUCLEOTIDE SEQUENCE [LARGE SCALE GENOMIC DNA]</scope>
    <source>
        <strain evidence="2 3">DSM 27512</strain>
    </source>
</reference>
<dbReference type="GO" id="GO:0006508">
    <property type="term" value="P:proteolysis"/>
    <property type="evidence" value="ECO:0007669"/>
    <property type="project" value="UniProtKB-KW"/>
</dbReference>
<dbReference type="PANTHER" id="PTHR36434:SF1">
    <property type="entry name" value="MEMBRANE PROTEASE YUGP-RELATED"/>
    <property type="match status" value="1"/>
</dbReference>
<dbReference type="RefSeq" id="WP_209658874.1">
    <property type="nucleotide sequence ID" value="NZ_JAGGLI010000003.1"/>
</dbReference>
<dbReference type="EMBL" id="JAGGLI010000003">
    <property type="protein sequence ID" value="MBP2026632.1"/>
    <property type="molecule type" value="Genomic_DNA"/>
</dbReference>
<feature type="transmembrane region" description="Helical" evidence="1">
    <location>
        <begin position="152"/>
        <end position="170"/>
    </location>
</feature>
<dbReference type="Proteomes" id="UP001314903">
    <property type="component" value="Unassembled WGS sequence"/>
</dbReference>
<evidence type="ECO:0000313" key="2">
    <source>
        <dbReference type="EMBL" id="MBP2026632.1"/>
    </source>
</evidence>
<gene>
    <name evidence="2" type="ORF">J2Z35_000421</name>
</gene>
<dbReference type="InterPro" id="IPR007395">
    <property type="entry name" value="Zn_peptidase_2"/>
</dbReference>
<keyword evidence="1" id="KW-1133">Transmembrane helix</keyword>
<protein>
    <submittedName>
        <fullName evidence="2">Zn-dependent membrane protease YugP</fullName>
    </submittedName>
</protein>
<keyword evidence="1" id="KW-0472">Membrane</keyword>
<dbReference type="PANTHER" id="PTHR36434">
    <property type="entry name" value="MEMBRANE PROTEASE YUGP-RELATED"/>
    <property type="match status" value="1"/>
</dbReference>
<proteinExistence type="predicted"/>
<evidence type="ECO:0000256" key="1">
    <source>
        <dbReference type="SAM" id="Phobius"/>
    </source>
</evidence>
<name>A0ABS4KFV5_9FIRM</name>
<keyword evidence="3" id="KW-1185">Reference proteome</keyword>
<keyword evidence="2" id="KW-0645">Protease</keyword>
<dbReference type="GO" id="GO:0008233">
    <property type="term" value="F:peptidase activity"/>
    <property type="evidence" value="ECO:0007669"/>
    <property type="project" value="UniProtKB-KW"/>
</dbReference>
<feature type="transmembrane region" description="Helical" evidence="1">
    <location>
        <begin position="6"/>
        <end position="23"/>
    </location>
</feature>
<organism evidence="2 3">
    <name type="scientific">Acetoanaerobium pronyense</name>
    <dbReference type="NCBI Taxonomy" id="1482736"/>
    <lineage>
        <taxon>Bacteria</taxon>
        <taxon>Bacillati</taxon>
        <taxon>Bacillota</taxon>
        <taxon>Clostridia</taxon>
        <taxon>Peptostreptococcales</taxon>
        <taxon>Filifactoraceae</taxon>
        <taxon>Acetoanaerobium</taxon>
    </lineage>
</organism>
<feature type="transmembrane region" description="Helical" evidence="1">
    <location>
        <begin position="199"/>
        <end position="223"/>
    </location>
</feature>
<dbReference type="Pfam" id="PF04298">
    <property type="entry name" value="Zn_peptidase_2"/>
    <property type="match status" value="1"/>
</dbReference>
<keyword evidence="1" id="KW-0812">Transmembrane</keyword>
<feature type="transmembrane region" description="Helical" evidence="1">
    <location>
        <begin position="121"/>
        <end position="146"/>
    </location>
</feature>